<organism evidence="1">
    <name type="scientific">Anguilla anguilla</name>
    <name type="common">European freshwater eel</name>
    <name type="synonym">Muraena anguilla</name>
    <dbReference type="NCBI Taxonomy" id="7936"/>
    <lineage>
        <taxon>Eukaryota</taxon>
        <taxon>Metazoa</taxon>
        <taxon>Chordata</taxon>
        <taxon>Craniata</taxon>
        <taxon>Vertebrata</taxon>
        <taxon>Euteleostomi</taxon>
        <taxon>Actinopterygii</taxon>
        <taxon>Neopterygii</taxon>
        <taxon>Teleostei</taxon>
        <taxon>Anguilliformes</taxon>
        <taxon>Anguillidae</taxon>
        <taxon>Anguilla</taxon>
    </lineage>
</organism>
<evidence type="ECO:0000313" key="1">
    <source>
        <dbReference type="EMBL" id="JAH82424.1"/>
    </source>
</evidence>
<reference evidence="1" key="2">
    <citation type="journal article" date="2015" name="Fish Shellfish Immunol.">
        <title>Early steps in the European eel (Anguilla anguilla)-Vibrio vulnificus interaction in the gills: Role of the RtxA13 toxin.</title>
        <authorList>
            <person name="Callol A."/>
            <person name="Pajuelo D."/>
            <person name="Ebbesson L."/>
            <person name="Teles M."/>
            <person name="MacKenzie S."/>
            <person name="Amaro C."/>
        </authorList>
    </citation>
    <scope>NUCLEOTIDE SEQUENCE</scope>
</reference>
<dbReference type="AlphaFoldDB" id="A0A0E9VWC0"/>
<reference evidence="1" key="1">
    <citation type="submission" date="2014-11" db="EMBL/GenBank/DDBJ databases">
        <authorList>
            <person name="Amaro Gonzalez C."/>
        </authorList>
    </citation>
    <scope>NUCLEOTIDE SEQUENCE</scope>
</reference>
<proteinExistence type="predicted"/>
<dbReference type="EMBL" id="GBXM01026153">
    <property type="protein sequence ID" value="JAH82424.1"/>
    <property type="molecule type" value="Transcribed_RNA"/>
</dbReference>
<protein>
    <submittedName>
        <fullName evidence="1">Uncharacterized protein</fullName>
    </submittedName>
</protein>
<name>A0A0E9VWC0_ANGAN</name>
<sequence>MFPCLILLDNRNIEHIKGLSGKDAHARHKHTGLDSINMFP</sequence>
<accession>A0A0E9VWC0</accession>